<dbReference type="InterPro" id="IPR036097">
    <property type="entry name" value="HisK_dim/P_sf"/>
</dbReference>
<dbReference type="InterPro" id="IPR003594">
    <property type="entry name" value="HATPase_dom"/>
</dbReference>
<sequence length="530" mass="59710">MRSIFARIYMGMFLAMIATMLVIAVCSYYLSKHRISSHVQENYGGTFKLISEGAARHQGEKQRLWLSAIEKISDLTFEQRHISNKALTSKLYQRLQRDRYVFNINPLLSGGQVLIKLADKEHYLEVKLADFGSSLVRTSAFLMLNELGRHKNEQRLQALDNIRAMFNYPIQLKTLKKLHLPTTNIRTIEKRDISVVLKNSTTSVPTLQAYAPLGNSPYVLVLGDIPFFEWFPVSLILLGVFAILVLMAISSYLLVSPLEKRLASIDKQIELIGHDKDLSMPVPSGSDAIGQLSNTVNTMAQRIHKLIDAQTEMIGAISHELRSPVTRIRFRTAAIEDYQSPVLSKQASGIEKDLDELESLIDEVLTFSKLKQDLPALDLEPISADEFFSQLHHKLKITNPAITVSYPANSCDTFFADRRYLHRAIENLIINALKYATDKVEIGYDFCDQQQKIWVADNGPGIEEKDRNSVFEPFKRLDASRDRQSGGYGLGLAIVKQIAHWHTGEISVANSSSGGAKLLFSWPRSPDSNE</sequence>
<dbReference type="InterPro" id="IPR050980">
    <property type="entry name" value="2C_sensor_his_kinase"/>
</dbReference>
<evidence type="ECO:0000256" key="8">
    <source>
        <dbReference type="ARBA" id="ARBA00022777"/>
    </source>
</evidence>
<dbReference type="CDD" id="cd06225">
    <property type="entry name" value="HAMP"/>
    <property type="match status" value="1"/>
</dbReference>
<feature type="domain" description="Histidine kinase" evidence="11">
    <location>
        <begin position="316"/>
        <end position="526"/>
    </location>
</feature>
<keyword evidence="10" id="KW-0472">Membrane</keyword>
<keyword evidence="10" id="KW-0812">Transmembrane</keyword>
<keyword evidence="14" id="KW-1185">Reference proteome</keyword>
<keyword evidence="10" id="KW-1133">Transmembrane helix</keyword>
<feature type="domain" description="HAMP" evidence="12">
    <location>
        <begin position="256"/>
        <end position="308"/>
    </location>
</feature>
<dbReference type="EMBL" id="CP059693">
    <property type="protein sequence ID" value="WDE12981.1"/>
    <property type="molecule type" value="Genomic_DNA"/>
</dbReference>
<dbReference type="InterPro" id="IPR003661">
    <property type="entry name" value="HisK_dim/P_dom"/>
</dbReference>
<evidence type="ECO:0000259" key="12">
    <source>
        <dbReference type="PROSITE" id="PS50885"/>
    </source>
</evidence>
<feature type="transmembrane region" description="Helical" evidence="10">
    <location>
        <begin position="12"/>
        <end position="30"/>
    </location>
</feature>
<evidence type="ECO:0000256" key="2">
    <source>
        <dbReference type="ARBA" id="ARBA00004651"/>
    </source>
</evidence>
<dbReference type="PANTHER" id="PTHR44936:SF10">
    <property type="entry name" value="SENSOR PROTEIN RSTB"/>
    <property type="match status" value="1"/>
</dbReference>
<dbReference type="InterPro" id="IPR005467">
    <property type="entry name" value="His_kinase_dom"/>
</dbReference>
<dbReference type="GO" id="GO:0005524">
    <property type="term" value="F:ATP binding"/>
    <property type="evidence" value="ECO:0007669"/>
    <property type="project" value="UniProtKB-KW"/>
</dbReference>
<comment type="subcellular location">
    <subcellularLocation>
        <location evidence="2">Cell membrane</location>
        <topology evidence="2">Multi-pass membrane protein</topology>
    </subcellularLocation>
</comment>
<evidence type="ECO:0000256" key="10">
    <source>
        <dbReference type="SAM" id="Phobius"/>
    </source>
</evidence>
<evidence type="ECO:0000256" key="7">
    <source>
        <dbReference type="ARBA" id="ARBA00022741"/>
    </source>
</evidence>
<reference evidence="13 14" key="1">
    <citation type="journal article" date="2022" name="Mar. Drugs">
        <title>Bioassay-Guided Fractionation Leads to the Detection of Cholic Acid Generated by the Rare Thalassomonas sp.</title>
        <authorList>
            <person name="Pheiffer F."/>
            <person name="Schneider Y.K."/>
            <person name="Hansen E.H."/>
            <person name="Andersen J.H."/>
            <person name="Isaksson J."/>
            <person name="Busche T."/>
            <person name="R C."/>
            <person name="Kalinowski J."/>
            <person name="Zyl L.V."/>
            <person name="Trindade M."/>
        </authorList>
    </citation>
    <scope>NUCLEOTIDE SEQUENCE [LARGE SCALE GENOMIC DNA]</scope>
    <source>
        <strain evidence="13 14">A5K-61T</strain>
    </source>
</reference>
<keyword evidence="6" id="KW-0808">Transferase</keyword>
<dbReference type="InterPro" id="IPR036890">
    <property type="entry name" value="HATPase_C_sf"/>
</dbReference>
<dbReference type="SUPFAM" id="SSF55874">
    <property type="entry name" value="ATPase domain of HSP90 chaperone/DNA topoisomerase II/histidine kinase"/>
    <property type="match status" value="1"/>
</dbReference>
<dbReference type="RefSeq" id="WP_274053315.1">
    <property type="nucleotide sequence ID" value="NZ_CP059693.1"/>
</dbReference>
<organism evidence="13 14">
    <name type="scientific">Thalassomonas haliotis</name>
    <dbReference type="NCBI Taxonomy" id="485448"/>
    <lineage>
        <taxon>Bacteria</taxon>
        <taxon>Pseudomonadati</taxon>
        <taxon>Pseudomonadota</taxon>
        <taxon>Gammaproteobacteria</taxon>
        <taxon>Alteromonadales</taxon>
        <taxon>Colwelliaceae</taxon>
        <taxon>Thalassomonas</taxon>
    </lineage>
</organism>
<protein>
    <recommendedName>
        <fullName evidence="3">histidine kinase</fullName>
        <ecNumber evidence="3">2.7.13.3</ecNumber>
    </recommendedName>
</protein>
<evidence type="ECO:0000313" key="13">
    <source>
        <dbReference type="EMBL" id="WDE12981.1"/>
    </source>
</evidence>
<dbReference type="SMART" id="SM00304">
    <property type="entry name" value="HAMP"/>
    <property type="match status" value="1"/>
</dbReference>
<keyword evidence="9 13" id="KW-0067">ATP-binding</keyword>
<dbReference type="PANTHER" id="PTHR44936">
    <property type="entry name" value="SENSOR PROTEIN CREC"/>
    <property type="match status" value="1"/>
</dbReference>
<evidence type="ECO:0000256" key="9">
    <source>
        <dbReference type="ARBA" id="ARBA00022840"/>
    </source>
</evidence>
<accession>A0ABY7VHR0</accession>
<dbReference type="PROSITE" id="PS50109">
    <property type="entry name" value="HIS_KIN"/>
    <property type="match status" value="1"/>
</dbReference>
<dbReference type="SMART" id="SM00388">
    <property type="entry name" value="HisKA"/>
    <property type="match status" value="1"/>
</dbReference>
<dbReference type="Gene3D" id="1.10.287.130">
    <property type="match status" value="1"/>
</dbReference>
<proteinExistence type="predicted"/>
<gene>
    <name evidence="13" type="ORF">H3N35_05860</name>
</gene>
<dbReference type="PROSITE" id="PS50885">
    <property type="entry name" value="HAMP"/>
    <property type="match status" value="1"/>
</dbReference>
<evidence type="ECO:0000313" key="14">
    <source>
        <dbReference type="Proteomes" id="UP001215231"/>
    </source>
</evidence>
<evidence type="ECO:0000256" key="3">
    <source>
        <dbReference type="ARBA" id="ARBA00012438"/>
    </source>
</evidence>
<dbReference type="InterPro" id="IPR004358">
    <property type="entry name" value="Sig_transdc_His_kin-like_C"/>
</dbReference>
<dbReference type="EC" id="2.7.13.3" evidence="3"/>
<dbReference type="Proteomes" id="UP001215231">
    <property type="component" value="Chromosome"/>
</dbReference>
<evidence type="ECO:0000259" key="11">
    <source>
        <dbReference type="PROSITE" id="PS50109"/>
    </source>
</evidence>
<dbReference type="Gene3D" id="3.30.565.10">
    <property type="entry name" value="Histidine kinase-like ATPase, C-terminal domain"/>
    <property type="match status" value="1"/>
</dbReference>
<dbReference type="SUPFAM" id="SSF47384">
    <property type="entry name" value="Homodimeric domain of signal transducing histidine kinase"/>
    <property type="match status" value="1"/>
</dbReference>
<dbReference type="InterPro" id="IPR003660">
    <property type="entry name" value="HAMP_dom"/>
</dbReference>
<dbReference type="SMART" id="SM00387">
    <property type="entry name" value="HATPase_c"/>
    <property type="match status" value="1"/>
</dbReference>
<evidence type="ECO:0000256" key="1">
    <source>
        <dbReference type="ARBA" id="ARBA00000085"/>
    </source>
</evidence>
<evidence type="ECO:0000256" key="6">
    <source>
        <dbReference type="ARBA" id="ARBA00022679"/>
    </source>
</evidence>
<dbReference type="Pfam" id="PF00512">
    <property type="entry name" value="HisKA"/>
    <property type="match status" value="1"/>
</dbReference>
<evidence type="ECO:0000256" key="4">
    <source>
        <dbReference type="ARBA" id="ARBA00022475"/>
    </source>
</evidence>
<dbReference type="CDD" id="cd00082">
    <property type="entry name" value="HisKA"/>
    <property type="match status" value="1"/>
</dbReference>
<dbReference type="Pfam" id="PF02518">
    <property type="entry name" value="HATPase_c"/>
    <property type="match status" value="1"/>
</dbReference>
<keyword evidence="4" id="KW-1003">Cell membrane</keyword>
<keyword evidence="5" id="KW-0597">Phosphoprotein</keyword>
<comment type="catalytic activity">
    <reaction evidence="1">
        <text>ATP + protein L-histidine = ADP + protein N-phospho-L-histidine.</text>
        <dbReference type="EC" id="2.7.13.3"/>
    </reaction>
</comment>
<keyword evidence="7" id="KW-0547">Nucleotide-binding</keyword>
<feature type="transmembrane region" description="Helical" evidence="10">
    <location>
        <begin position="230"/>
        <end position="255"/>
    </location>
</feature>
<evidence type="ECO:0000256" key="5">
    <source>
        <dbReference type="ARBA" id="ARBA00022553"/>
    </source>
</evidence>
<name>A0ABY7VHR0_9GAMM</name>
<dbReference type="PRINTS" id="PR00344">
    <property type="entry name" value="BCTRLSENSOR"/>
</dbReference>
<keyword evidence="8" id="KW-0418">Kinase</keyword>